<evidence type="ECO:0000256" key="8">
    <source>
        <dbReference type="ARBA" id="ARBA00023012"/>
    </source>
</evidence>
<keyword evidence="10" id="KW-0812">Transmembrane</keyword>
<dbReference type="InterPro" id="IPR011990">
    <property type="entry name" value="TPR-like_helical_dom_sf"/>
</dbReference>
<dbReference type="EC" id="2.7.13.3" evidence="2"/>
<evidence type="ECO:0000256" key="6">
    <source>
        <dbReference type="ARBA" id="ARBA00022777"/>
    </source>
</evidence>
<evidence type="ECO:0000256" key="1">
    <source>
        <dbReference type="ARBA" id="ARBA00000085"/>
    </source>
</evidence>
<dbReference type="InterPro" id="IPR019734">
    <property type="entry name" value="TPR_rpt"/>
</dbReference>
<dbReference type="PANTHER" id="PTHR24421">
    <property type="entry name" value="NITRATE/NITRITE SENSOR PROTEIN NARX-RELATED"/>
    <property type="match status" value="1"/>
</dbReference>
<dbReference type="PROSITE" id="PS50109">
    <property type="entry name" value="HIS_KIN"/>
    <property type="match status" value="1"/>
</dbReference>
<keyword evidence="10" id="KW-0472">Membrane</keyword>
<dbReference type="Pfam" id="PF13181">
    <property type="entry name" value="TPR_8"/>
    <property type="match status" value="1"/>
</dbReference>
<keyword evidence="6 12" id="KW-0418">Kinase</keyword>
<dbReference type="CDD" id="cd16917">
    <property type="entry name" value="HATPase_UhpB-NarQ-NarX-like"/>
    <property type="match status" value="1"/>
</dbReference>
<dbReference type="EMBL" id="BBWV01000003">
    <property type="protein sequence ID" value="GAO44269.1"/>
    <property type="molecule type" value="Genomic_DNA"/>
</dbReference>
<dbReference type="Pfam" id="PF02518">
    <property type="entry name" value="HATPase_c"/>
    <property type="match status" value="1"/>
</dbReference>
<dbReference type="AlphaFoldDB" id="A0A0E9N361"/>
<evidence type="ECO:0000256" key="9">
    <source>
        <dbReference type="SAM" id="Coils"/>
    </source>
</evidence>
<evidence type="ECO:0000259" key="11">
    <source>
        <dbReference type="PROSITE" id="PS50109"/>
    </source>
</evidence>
<evidence type="ECO:0000256" key="2">
    <source>
        <dbReference type="ARBA" id="ARBA00012438"/>
    </source>
</evidence>
<comment type="catalytic activity">
    <reaction evidence="1">
        <text>ATP + protein L-histidine = ADP + protein N-phospho-L-histidine.</text>
        <dbReference type="EC" id="2.7.13.3"/>
    </reaction>
</comment>
<evidence type="ECO:0000256" key="7">
    <source>
        <dbReference type="ARBA" id="ARBA00022840"/>
    </source>
</evidence>
<feature type="coiled-coil region" evidence="9">
    <location>
        <begin position="438"/>
        <end position="483"/>
    </location>
</feature>
<evidence type="ECO:0000256" key="3">
    <source>
        <dbReference type="ARBA" id="ARBA00022553"/>
    </source>
</evidence>
<dbReference type="RefSeq" id="WP_052955929.1">
    <property type="nucleotide sequence ID" value="NZ_BBWV01000003.1"/>
</dbReference>
<dbReference type="GO" id="GO:0005524">
    <property type="term" value="F:ATP binding"/>
    <property type="evidence" value="ECO:0007669"/>
    <property type="project" value="UniProtKB-KW"/>
</dbReference>
<evidence type="ECO:0000256" key="4">
    <source>
        <dbReference type="ARBA" id="ARBA00022679"/>
    </source>
</evidence>
<organism evidence="12 13">
    <name type="scientific">Flavihumibacter petaseus NBRC 106054</name>
    <dbReference type="NCBI Taxonomy" id="1220578"/>
    <lineage>
        <taxon>Bacteria</taxon>
        <taxon>Pseudomonadati</taxon>
        <taxon>Bacteroidota</taxon>
        <taxon>Chitinophagia</taxon>
        <taxon>Chitinophagales</taxon>
        <taxon>Chitinophagaceae</taxon>
        <taxon>Flavihumibacter</taxon>
    </lineage>
</organism>
<comment type="caution">
    <text evidence="12">The sequence shown here is derived from an EMBL/GenBank/DDBJ whole genome shotgun (WGS) entry which is preliminary data.</text>
</comment>
<keyword evidence="9" id="KW-0175">Coiled coil</keyword>
<keyword evidence="5" id="KW-0547">Nucleotide-binding</keyword>
<dbReference type="SUPFAM" id="SSF48452">
    <property type="entry name" value="TPR-like"/>
    <property type="match status" value="3"/>
</dbReference>
<dbReference type="InterPro" id="IPR005467">
    <property type="entry name" value="His_kinase_dom"/>
</dbReference>
<evidence type="ECO:0000256" key="10">
    <source>
        <dbReference type="SAM" id="Phobius"/>
    </source>
</evidence>
<dbReference type="InterPro" id="IPR036890">
    <property type="entry name" value="HATPase_C_sf"/>
</dbReference>
<accession>A0A0E9N361</accession>
<dbReference type="SUPFAM" id="SSF55874">
    <property type="entry name" value="ATPase domain of HSP90 chaperone/DNA topoisomerase II/histidine kinase"/>
    <property type="match status" value="1"/>
</dbReference>
<dbReference type="STRING" id="1220578.FPE01S_03_03070"/>
<sequence>MIFRGLSWLFVFNLVLHTAAYGQHNTRDSVLVCSLIDKAESFFTRSAYDSALHYCNEAEQYARKRQYPKGIAFAIIEKTDILIDKNDLTAADLLTPQTFGIGKQLNDSLITAIAWMQMAQVRMYGQRPEEAVTYFRRAIDHHFAAHPGRYAALAFNDFGYTCGVLGDLEGKARNLLLALNAYETLEGYFGEKAAVLNNLATLYHELKQRDKAIDYARQSLSYREKAGDPGRLALGCCNLSQFYLGVNDSAAGVYQLRCLKYAEQSGEEDRILHALATSSLVATSRKDTSAALHYELKSVALMEKSGRQQNMLAKRYISVGMAYRNSDSLLAERYFNKAATLAGTLRDKYTLRDLQWQLAGFYKSRGNYQLAYQAYNQYILYRDSIVQDNTAATIAALETRFESQKKDNEISRLKAAQDIRGLQIEKQEAVIAGNLLEAKRQEDQIELLSQAKELQELKYAAQREQLEKQILQASNNAQKLMLSDKEKLLRGRLLKTTQLTRNLLYAGIIILLLSGYFLFSRYQLKRKIQEQQAMMAIRNNIAKDLHDEIGSALTSIRILSEVSGRNLSGDSNKTHAYLQQITEQSAAAQQGMSDIVWAVRPENDTLENMVIRMREYAAATLESKDVITSIRIDESLLEKTLDMHQRRDFLLLYKEAINNIAKHAEARNVDITLRRQADQLEMIIMDDGRGFDPSGSTSSNGLRNMEARAQLLGGRLSVQTATGNGTSITLYLPAVTRYMNM</sequence>
<keyword evidence="4" id="KW-0808">Transferase</keyword>
<evidence type="ECO:0000313" key="13">
    <source>
        <dbReference type="Proteomes" id="UP000033121"/>
    </source>
</evidence>
<keyword evidence="7" id="KW-0067">ATP-binding</keyword>
<proteinExistence type="predicted"/>
<dbReference type="Pfam" id="PF07730">
    <property type="entry name" value="HisKA_3"/>
    <property type="match status" value="1"/>
</dbReference>
<dbReference type="GO" id="GO:0016020">
    <property type="term" value="C:membrane"/>
    <property type="evidence" value="ECO:0007669"/>
    <property type="project" value="InterPro"/>
</dbReference>
<dbReference type="SMART" id="SM00028">
    <property type="entry name" value="TPR"/>
    <property type="match status" value="3"/>
</dbReference>
<evidence type="ECO:0000256" key="5">
    <source>
        <dbReference type="ARBA" id="ARBA00022741"/>
    </source>
</evidence>
<dbReference type="Gene3D" id="1.25.40.10">
    <property type="entry name" value="Tetratricopeptide repeat domain"/>
    <property type="match status" value="2"/>
</dbReference>
<dbReference type="GO" id="GO:0000155">
    <property type="term" value="F:phosphorelay sensor kinase activity"/>
    <property type="evidence" value="ECO:0007669"/>
    <property type="project" value="InterPro"/>
</dbReference>
<name>A0A0E9N361_9BACT</name>
<dbReference type="PANTHER" id="PTHR24421:SF10">
    <property type="entry name" value="NITRATE_NITRITE SENSOR PROTEIN NARQ"/>
    <property type="match status" value="1"/>
</dbReference>
<keyword evidence="10" id="KW-1133">Transmembrane helix</keyword>
<reference evidence="12 13" key="1">
    <citation type="submission" date="2015-04" db="EMBL/GenBank/DDBJ databases">
        <title>Whole genome shotgun sequence of Flavihumibacter petaseus NBRC 106054.</title>
        <authorList>
            <person name="Miyazawa S."/>
            <person name="Hosoyama A."/>
            <person name="Hashimoto M."/>
            <person name="Noguchi M."/>
            <person name="Tsuchikane K."/>
            <person name="Ohji S."/>
            <person name="Yamazoe A."/>
            <person name="Ichikawa N."/>
            <person name="Kimura A."/>
            <person name="Fujita N."/>
        </authorList>
    </citation>
    <scope>NUCLEOTIDE SEQUENCE [LARGE SCALE GENOMIC DNA]</scope>
    <source>
        <strain evidence="12 13">NBRC 106054</strain>
    </source>
</reference>
<dbReference type="InterPro" id="IPR050482">
    <property type="entry name" value="Sensor_HK_TwoCompSys"/>
</dbReference>
<evidence type="ECO:0000313" key="12">
    <source>
        <dbReference type="EMBL" id="GAO44269.1"/>
    </source>
</evidence>
<keyword evidence="13" id="KW-1185">Reference proteome</keyword>
<keyword evidence="8" id="KW-0902">Two-component regulatory system</keyword>
<dbReference type="OrthoDB" id="1523646at2"/>
<feature type="transmembrane region" description="Helical" evidence="10">
    <location>
        <begin position="502"/>
        <end position="519"/>
    </location>
</feature>
<protein>
    <recommendedName>
        <fullName evidence="2">histidine kinase</fullName>
        <ecNumber evidence="2">2.7.13.3</ecNumber>
    </recommendedName>
</protein>
<gene>
    <name evidence="12" type="ORF">FPE01S_03_03070</name>
</gene>
<dbReference type="Gene3D" id="1.20.5.1930">
    <property type="match status" value="1"/>
</dbReference>
<dbReference type="SMART" id="SM00387">
    <property type="entry name" value="HATPase_c"/>
    <property type="match status" value="1"/>
</dbReference>
<dbReference type="InterPro" id="IPR003594">
    <property type="entry name" value="HATPase_dom"/>
</dbReference>
<dbReference type="GO" id="GO:0046983">
    <property type="term" value="F:protein dimerization activity"/>
    <property type="evidence" value="ECO:0007669"/>
    <property type="project" value="InterPro"/>
</dbReference>
<dbReference type="Gene3D" id="3.30.565.10">
    <property type="entry name" value="Histidine kinase-like ATPase, C-terminal domain"/>
    <property type="match status" value="1"/>
</dbReference>
<keyword evidence="3" id="KW-0597">Phosphoprotein</keyword>
<feature type="domain" description="Histidine kinase" evidence="11">
    <location>
        <begin position="544"/>
        <end position="736"/>
    </location>
</feature>
<dbReference type="Proteomes" id="UP000033121">
    <property type="component" value="Unassembled WGS sequence"/>
</dbReference>
<dbReference type="InterPro" id="IPR011712">
    <property type="entry name" value="Sig_transdc_His_kin_sub3_dim/P"/>
</dbReference>